<dbReference type="Proteomes" id="UP000053257">
    <property type="component" value="Unassembled WGS sequence"/>
</dbReference>
<dbReference type="InterPro" id="IPR000114">
    <property type="entry name" value="Ribosomal_uL16_bact-type"/>
</dbReference>
<dbReference type="PROSITE" id="PS00701">
    <property type="entry name" value="RIBOSOMAL_L16_2"/>
    <property type="match status" value="1"/>
</dbReference>
<evidence type="ECO:0000256" key="1">
    <source>
        <dbReference type="ARBA" id="ARBA00008931"/>
    </source>
</evidence>
<evidence type="ECO:0000313" key="6">
    <source>
        <dbReference type="Proteomes" id="UP000053257"/>
    </source>
</evidence>
<protein>
    <submittedName>
        <fullName evidence="5">Uncharacterized protein</fullName>
    </submittedName>
</protein>
<keyword evidence="2 4" id="KW-0689">Ribosomal protein</keyword>
<dbReference type="InterPro" id="IPR047873">
    <property type="entry name" value="Ribosomal_uL16"/>
</dbReference>
<dbReference type="GO" id="GO:0019843">
    <property type="term" value="F:rRNA binding"/>
    <property type="evidence" value="ECO:0007669"/>
    <property type="project" value="InterPro"/>
</dbReference>
<reference evidence="5 6" key="1">
    <citation type="journal article" date="2014" name="PLoS Genet.">
        <title>Analysis of the Phlebiopsis gigantea genome, transcriptome and secretome provides insight into its pioneer colonization strategies of wood.</title>
        <authorList>
            <person name="Hori C."/>
            <person name="Ishida T."/>
            <person name="Igarashi K."/>
            <person name="Samejima M."/>
            <person name="Suzuki H."/>
            <person name="Master E."/>
            <person name="Ferreira P."/>
            <person name="Ruiz-Duenas F.J."/>
            <person name="Held B."/>
            <person name="Canessa P."/>
            <person name="Larrondo L.F."/>
            <person name="Schmoll M."/>
            <person name="Druzhinina I.S."/>
            <person name="Kubicek C.P."/>
            <person name="Gaskell J.A."/>
            <person name="Kersten P."/>
            <person name="St John F."/>
            <person name="Glasner J."/>
            <person name="Sabat G."/>
            <person name="Splinter BonDurant S."/>
            <person name="Syed K."/>
            <person name="Yadav J."/>
            <person name="Mgbeahuruike A.C."/>
            <person name="Kovalchuk A."/>
            <person name="Asiegbu F.O."/>
            <person name="Lackner G."/>
            <person name="Hoffmeister D."/>
            <person name="Rencoret J."/>
            <person name="Gutierrez A."/>
            <person name="Sun H."/>
            <person name="Lindquist E."/>
            <person name="Barry K."/>
            <person name="Riley R."/>
            <person name="Grigoriev I.V."/>
            <person name="Henrissat B."/>
            <person name="Kues U."/>
            <person name="Berka R.M."/>
            <person name="Martinez A.T."/>
            <person name="Covert S.F."/>
            <person name="Blanchette R.A."/>
            <person name="Cullen D."/>
        </authorList>
    </citation>
    <scope>NUCLEOTIDE SEQUENCE [LARGE SCALE GENOMIC DNA]</scope>
    <source>
        <strain evidence="5 6">11061_1 CR5-6</strain>
    </source>
</reference>
<gene>
    <name evidence="5" type="ORF">PHLGIDRAFT_72883</name>
</gene>
<dbReference type="CDD" id="cd01433">
    <property type="entry name" value="Ribosomal_L16_L10e"/>
    <property type="match status" value="1"/>
</dbReference>
<dbReference type="EMBL" id="KN840521">
    <property type="protein sequence ID" value="KIP06288.1"/>
    <property type="molecule type" value="Genomic_DNA"/>
</dbReference>
<keyword evidence="6" id="KW-1185">Reference proteome</keyword>
<dbReference type="AlphaFoldDB" id="A0A0C3PJH0"/>
<dbReference type="GO" id="GO:0005762">
    <property type="term" value="C:mitochondrial large ribosomal subunit"/>
    <property type="evidence" value="ECO:0007669"/>
    <property type="project" value="TreeGrafter"/>
</dbReference>
<dbReference type="PANTHER" id="PTHR12220">
    <property type="entry name" value="50S/60S RIBOSOMAL PROTEIN L16"/>
    <property type="match status" value="1"/>
</dbReference>
<dbReference type="STRING" id="745531.A0A0C3PJH0"/>
<dbReference type="PRINTS" id="PR00060">
    <property type="entry name" value="RIBOSOMALL16"/>
</dbReference>
<dbReference type="SUPFAM" id="SSF54686">
    <property type="entry name" value="Ribosomal protein L16p/L10e"/>
    <property type="match status" value="1"/>
</dbReference>
<comment type="similarity">
    <text evidence="1 4">Belongs to the universal ribosomal protein uL16 family.</text>
</comment>
<proteinExistence type="inferred from homology"/>
<evidence type="ECO:0000256" key="2">
    <source>
        <dbReference type="ARBA" id="ARBA00022980"/>
    </source>
</evidence>
<evidence type="ECO:0000256" key="3">
    <source>
        <dbReference type="ARBA" id="ARBA00023274"/>
    </source>
</evidence>
<dbReference type="GO" id="GO:0032543">
    <property type="term" value="P:mitochondrial translation"/>
    <property type="evidence" value="ECO:0007669"/>
    <property type="project" value="TreeGrafter"/>
</dbReference>
<evidence type="ECO:0000256" key="4">
    <source>
        <dbReference type="RuleBase" id="RU004413"/>
    </source>
</evidence>
<dbReference type="InterPro" id="IPR020798">
    <property type="entry name" value="Ribosomal_uL16_CS"/>
</dbReference>
<keyword evidence="3 4" id="KW-0687">Ribonucleoprotein</keyword>
<dbReference type="OrthoDB" id="268521at2759"/>
<dbReference type="NCBIfam" id="TIGR01164">
    <property type="entry name" value="rplP_bact"/>
    <property type="match status" value="1"/>
</dbReference>
<name>A0A0C3PJH0_PHLG1</name>
<organism evidence="5 6">
    <name type="scientific">Phlebiopsis gigantea (strain 11061_1 CR5-6)</name>
    <name type="common">White-rot fungus</name>
    <name type="synonym">Peniophora gigantea</name>
    <dbReference type="NCBI Taxonomy" id="745531"/>
    <lineage>
        <taxon>Eukaryota</taxon>
        <taxon>Fungi</taxon>
        <taxon>Dikarya</taxon>
        <taxon>Basidiomycota</taxon>
        <taxon>Agaricomycotina</taxon>
        <taxon>Agaricomycetes</taxon>
        <taxon>Polyporales</taxon>
        <taxon>Phanerochaetaceae</taxon>
        <taxon>Phlebiopsis</taxon>
    </lineage>
</organism>
<dbReference type="GO" id="GO:0003735">
    <property type="term" value="F:structural constituent of ribosome"/>
    <property type="evidence" value="ECO:0007669"/>
    <property type="project" value="InterPro"/>
</dbReference>
<dbReference type="HOGENOM" id="CLU_078858_0_0_1"/>
<dbReference type="Gene3D" id="3.90.1170.10">
    <property type="entry name" value="Ribosomal protein L10e/L16"/>
    <property type="match status" value="1"/>
</dbReference>
<evidence type="ECO:0000313" key="5">
    <source>
        <dbReference type="EMBL" id="KIP06288.1"/>
    </source>
</evidence>
<dbReference type="InterPro" id="IPR036920">
    <property type="entry name" value="Ribosomal_uL16_sf"/>
</dbReference>
<sequence length="209" mass="23025">MNLLSTSRSWLSVSRPPLALPTISLGLASPRLGLTLARFRSVLAPRKVEWPKRQKRRLPVPTGGATKGTTLSFGDYGIRIKGNGARLTQKQLLAAEDAIKRKIKVVKGAKCYMRVFPDLPICIKGNETRMGKGKGTFEYWAVRVPPGRVLFEIGGAPIRAELAREALRQACHRLPTMMEFIDRTAVPRLGNLLLEPQTLETSSPVTAKA</sequence>
<dbReference type="Pfam" id="PF00252">
    <property type="entry name" value="Ribosomal_L16"/>
    <property type="match status" value="1"/>
</dbReference>
<dbReference type="InterPro" id="IPR016180">
    <property type="entry name" value="Ribosomal_uL16_dom"/>
</dbReference>
<dbReference type="PANTHER" id="PTHR12220:SF13">
    <property type="entry name" value="LARGE RIBOSOMAL SUBUNIT PROTEIN UL16M"/>
    <property type="match status" value="1"/>
</dbReference>
<accession>A0A0C3PJH0</accession>